<keyword evidence="2 6" id="KW-0547">Nucleotide-binding</keyword>
<evidence type="ECO:0000256" key="8">
    <source>
        <dbReference type="SAM" id="MobiDB-lite"/>
    </source>
</evidence>
<dbReference type="InterPro" id="IPR036961">
    <property type="entry name" value="Kinesin_motor_dom_sf"/>
</dbReference>
<dbReference type="GO" id="GO:0007019">
    <property type="term" value="P:microtubule depolymerization"/>
    <property type="evidence" value="ECO:0007669"/>
    <property type="project" value="TreeGrafter"/>
</dbReference>
<dbReference type="SUPFAM" id="SSF52540">
    <property type="entry name" value="P-loop containing nucleoside triphosphate hydrolases"/>
    <property type="match status" value="1"/>
</dbReference>
<comment type="caution">
    <text evidence="10">The sequence shown here is derived from an EMBL/GenBank/DDBJ whole genome shotgun (WGS) entry which is preliminary data.</text>
</comment>
<gene>
    <name evidence="10" type="ORF">L1049_005121</name>
</gene>
<feature type="compositionally biased region" description="Low complexity" evidence="8">
    <location>
        <begin position="88"/>
        <end position="100"/>
    </location>
</feature>
<evidence type="ECO:0000313" key="11">
    <source>
        <dbReference type="Proteomes" id="UP001415857"/>
    </source>
</evidence>
<dbReference type="GO" id="GO:1903338">
    <property type="term" value="P:regulation of cell wall organization or biogenesis"/>
    <property type="evidence" value="ECO:0007669"/>
    <property type="project" value="UniProtKB-ARBA"/>
</dbReference>
<dbReference type="Proteomes" id="UP001415857">
    <property type="component" value="Unassembled WGS sequence"/>
</dbReference>
<dbReference type="GO" id="GO:0005874">
    <property type="term" value="C:microtubule"/>
    <property type="evidence" value="ECO:0007669"/>
    <property type="project" value="UniProtKB-KW"/>
</dbReference>
<organism evidence="10 11">
    <name type="scientific">Liquidambar formosana</name>
    <name type="common">Formosan gum</name>
    <dbReference type="NCBI Taxonomy" id="63359"/>
    <lineage>
        <taxon>Eukaryota</taxon>
        <taxon>Viridiplantae</taxon>
        <taxon>Streptophyta</taxon>
        <taxon>Embryophyta</taxon>
        <taxon>Tracheophyta</taxon>
        <taxon>Spermatophyta</taxon>
        <taxon>Magnoliopsida</taxon>
        <taxon>eudicotyledons</taxon>
        <taxon>Gunneridae</taxon>
        <taxon>Pentapetalae</taxon>
        <taxon>Saxifragales</taxon>
        <taxon>Altingiaceae</taxon>
        <taxon>Liquidambar</taxon>
    </lineage>
</organism>
<dbReference type="SMART" id="SM00129">
    <property type="entry name" value="KISc"/>
    <property type="match status" value="1"/>
</dbReference>
<dbReference type="GO" id="GO:0008017">
    <property type="term" value="F:microtubule binding"/>
    <property type="evidence" value="ECO:0007669"/>
    <property type="project" value="InterPro"/>
</dbReference>
<dbReference type="GO" id="GO:0007018">
    <property type="term" value="P:microtubule-based movement"/>
    <property type="evidence" value="ECO:0007669"/>
    <property type="project" value="InterPro"/>
</dbReference>
<comment type="similarity">
    <text evidence="5">Belongs to the TRAFAC class myosin-kinesin ATPase superfamily. Kinesin family. KIN-13 subfamily.</text>
</comment>
<sequence length="712" mass="79735">MNAVGRQTQRSGASAVHHQRQYSDNFLETSSNGRWLQSAGLQHLQSSNAPLPPLQDFGFYGGGGGGGQGSRMYRNVQRGYNGGNEFYSEPSSPPLNSRSSSQRKIEGEQVSPGEFSPGLLDLHSLDTELLPEIPVPGLYDGSSLYHSVRGRSFDDSEPYLPTSKQIGRARGLPENNLLKSFAADKEKASSVAKIKVVVRKRPLNKKELAKNEEDIIETLANSVTVHETKLKVDLTEYLEKHEFFFDAVLNEEVSNDEVYRETVEPIVPIIFQRTKATCFAYGQTGSGKTFTMKPLPLKASRDILRLMHHTYRNQGFQLFVSFFEIYGGKLFDLLNDRKKLCMREDGKQQVCIVGLQEYRVSDVEMIKELIEKGNATRSTGTTGANEESSRSHAILQLAIKRSVDGSESKPARVVGKLSFIDLAGSERGADTTDNDRQTRMEGAEINKSLLALKECIRALDNDQGHIPFRGSKLTEVLRDSFVGDSRTVMISCISPNAGSCEHTLNTLRYADRVKSLSKGNNSKKDILSSTLNLKESTNLPLSSALPAVSTFEDDMTDEWPNQIEREDFDVSEESYEQEKLPWKKNAKLEPYSLSTSEDKIKKANGQTKWKDMPKFDAKNSHTDDYLNALLQEEEDLVSAHRRQVEETMNIVREEMNLLVEADQPGNQLDDYVSRLNAILSQKAAGILQLQTRLARFQKRLKEHNVLVSSFGN</sequence>
<dbReference type="PRINTS" id="PR00380">
    <property type="entry name" value="KINESINHEAVY"/>
</dbReference>
<evidence type="ECO:0000256" key="4">
    <source>
        <dbReference type="ARBA" id="ARBA00023175"/>
    </source>
</evidence>
<evidence type="ECO:0000256" key="1">
    <source>
        <dbReference type="ARBA" id="ARBA00022701"/>
    </source>
</evidence>
<accession>A0AAP0RQR1</accession>
<dbReference type="PROSITE" id="PS50067">
    <property type="entry name" value="KINESIN_MOTOR_2"/>
    <property type="match status" value="1"/>
</dbReference>
<evidence type="ECO:0000256" key="6">
    <source>
        <dbReference type="PROSITE-ProRule" id="PRU00283"/>
    </source>
</evidence>
<keyword evidence="1 7" id="KW-0493">Microtubule</keyword>
<dbReference type="AlphaFoldDB" id="A0AAP0RQR1"/>
<dbReference type="Pfam" id="PF00225">
    <property type="entry name" value="Kinesin"/>
    <property type="match status" value="1"/>
</dbReference>
<evidence type="ECO:0000256" key="5">
    <source>
        <dbReference type="ARBA" id="ARBA00061030"/>
    </source>
</evidence>
<dbReference type="FunFam" id="3.40.850.10:FF:000012">
    <property type="entry name" value="Kinesin-like protein"/>
    <property type="match status" value="1"/>
</dbReference>
<dbReference type="CDD" id="cd01367">
    <property type="entry name" value="KISc_KIF2_like"/>
    <property type="match status" value="1"/>
</dbReference>
<dbReference type="PANTHER" id="PTHR47971:SF9">
    <property type="entry name" value="KINESIN-LIKE PROTEIN KIN-13B"/>
    <property type="match status" value="1"/>
</dbReference>
<reference evidence="10 11" key="1">
    <citation type="journal article" date="2024" name="Plant J.">
        <title>Genome sequences and population genomics reveal climatic adaptation and genomic divergence between two closely related sweetgum species.</title>
        <authorList>
            <person name="Xu W.Q."/>
            <person name="Ren C.Q."/>
            <person name="Zhang X.Y."/>
            <person name="Comes H.P."/>
            <person name="Liu X.H."/>
            <person name="Li Y.G."/>
            <person name="Kettle C.J."/>
            <person name="Jalonen R."/>
            <person name="Gaisberger H."/>
            <person name="Ma Y.Z."/>
            <person name="Qiu Y.X."/>
        </authorList>
    </citation>
    <scope>NUCLEOTIDE SEQUENCE [LARGE SCALE GENOMIC DNA]</scope>
    <source>
        <strain evidence="10">Hangzhou</strain>
    </source>
</reference>
<feature type="region of interest" description="Disordered" evidence="8">
    <location>
        <begin position="60"/>
        <end position="118"/>
    </location>
</feature>
<dbReference type="Gene3D" id="3.40.850.10">
    <property type="entry name" value="Kinesin motor domain"/>
    <property type="match status" value="1"/>
</dbReference>
<dbReference type="InterPro" id="IPR001752">
    <property type="entry name" value="Kinesin_motor_dom"/>
</dbReference>
<dbReference type="GO" id="GO:0003777">
    <property type="term" value="F:microtubule motor activity"/>
    <property type="evidence" value="ECO:0007669"/>
    <property type="project" value="InterPro"/>
</dbReference>
<dbReference type="InterPro" id="IPR027417">
    <property type="entry name" value="P-loop_NTPase"/>
</dbReference>
<dbReference type="InterPro" id="IPR019821">
    <property type="entry name" value="Kinesin_motor_CS"/>
</dbReference>
<dbReference type="InterPro" id="IPR027640">
    <property type="entry name" value="Kinesin-like_fam"/>
</dbReference>
<feature type="domain" description="Kinesin motor" evidence="9">
    <location>
        <begin position="193"/>
        <end position="516"/>
    </location>
</feature>
<evidence type="ECO:0000256" key="7">
    <source>
        <dbReference type="RuleBase" id="RU000394"/>
    </source>
</evidence>
<name>A0AAP0RQR1_LIQFO</name>
<evidence type="ECO:0000259" key="9">
    <source>
        <dbReference type="PROSITE" id="PS50067"/>
    </source>
</evidence>
<dbReference type="GO" id="GO:0005524">
    <property type="term" value="F:ATP binding"/>
    <property type="evidence" value="ECO:0007669"/>
    <property type="project" value="UniProtKB-UniRule"/>
</dbReference>
<protein>
    <recommendedName>
        <fullName evidence="7">Kinesin-like protein</fullName>
    </recommendedName>
</protein>
<feature type="compositionally biased region" description="Gly residues" evidence="8">
    <location>
        <begin position="60"/>
        <end position="69"/>
    </location>
</feature>
<feature type="binding site" evidence="6">
    <location>
        <begin position="282"/>
        <end position="289"/>
    </location>
    <ligand>
        <name>ATP</name>
        <dbReference type="ChEBI" id="CHEBI:30616"/>
    </ligand>
</feature>
<evidence type="ECO:0000256" key="2">
    <source>
        <dbReference type="ARBA" id="ARBA00022741"/>
    </source>
</evidence>
<evidence type="ECO:0000256" key="3">
    <source>
        <dbReference type="ARBA" id="ARBA00022840"/>
    </source>
</evidence>
<proteinExistence type="inferred from homology"/>
<keyword evidence="11" id="KW-1185">Reference proteome</keyword>
<dbReference type="EMBL" id="JBBPBK010000007">
    <property type="protein sequence ID" value="KAK9282208.1"/>
    <property type="molecule type" value="Genomic_DNA"/>
</dbReference>
<dbReference type="PANTHER" id="PTHR47971">
    <property type="entry name" value="KINESIN-RELATED PROTEIN 6"/>
    <property type="match status" value="1"/>
</dbReference>
<dbReference type="PROSITE" id="PS00411">
    <property type="entry name" value="KINESIN_MOTOR_1"/>
    <property type="match status" value="1"/>
</dbReference>
<keyword evidence="4 6" id="KW-0505">Motor protein</keyword>
<evidence type="ECO:0000313" key="10">
    <source>
        <dbReference type="EMBL" id="KAK9282208.1"/>
    </source>
</evidence>
<keyword evidence="3 6" id="KW-0067">ATP-binding</keyword>